<gene>
    <name evidence="2" type="ORF">HINF_LOCUS52685</name>
</gene>
<accession>A0ABP1KS98</accession>
<feature type="coiled-coil region" evidence="1">
    <location>
        <begin position="390"/>
        <end position="473"/>
    </location>
</feature>
<sequence length="562" mass="66499">MTYRNQAKLVLSLNEINDNLAQQNGQLSAELEQLKNQNAELISENNEIHLKLEEYEQEINETGEILEQAAQQSHLLQNKVSQLEAENMQLKNELNRKQQAKSTTERALEQTVIKLNQNTQIYKETEQNFDVSVLQKQLMNLNEEVASQKNLIADFEHSHSLLQQKIKEIEIEKFDLQAALDLTKHGQQATQDNYVQAQHEIQKLNGELQDLHLRMNFSQISDSNSMIIQNKKNPYEKQFMEMQLTQLQQNITKMEVTINEKEQVIQDLKKQILISQTDASQFEKQVKDLCAQQQMNEKHHQQELMIMQKQISTLEQIQVKFQNQQQPQLNDLISQYKNFVMEIHDKVDKQKEVQIVDRPKSKAEKHDRQEDSEEQIVKNLKKYNPSKLQNQFTESQIEIYQKEIQNLKDINIQYIEQVKELMNKVYTLQKEISELKAEQNNVQIEQERIKGIKQDYEQKTKQLIDQETALKEEKVKYKQQLKMMKEHYESTIRNYQHLLQKQVNSKNYDVTAAQKRILEQKMTTEIDDLMSKIHGVKQVNIDTDIQVKIDKYQDILNKQRAK</sequence>
<reference evidence="2 3" key="1">
    <citation type="submission" date="2024-07" db="EMBL/GenBank/DDBJ databases">
        <authorList>
            <person name="Akdeniz Z."/>
        </authorList>
    </citation>
    <scope>NUCLEOTIDE SEQUENCE [LARGE SCALE GENOMIC DNA]</scope>
</reference>
<keyword evidence="3" id="KW-1185">Reference proteome</keyword>
<dbReference type="Proteomes" id="UP001642409">
    <property type="component" value="Unassembled WGS sequence"/>
</dbReference>
<evidence type="ECO:0000313" key="3">
    <source>
        <dbReference type="Proteomes" id="UP001642409"/>
    </source>
</evidence>
<comment type="caution">
    <text evidence="2">The sequence shown here is derived from an EMBL/GenBank/DDBJ whole genome shotgun (WGS) entry which is preliminary data.</text>
</comment>
<evidence type="ECO:0000313" key="2">
    <source>
        <dbReference type="EMBL" id="CAL6066774.1"/>
    </source>
</evidence>
<proteinExistence type="predicted"/>
<keyword evidence="1" id="KW-0175">Coiled coil</keyword>
<feature type="coiled-coil region" evidence="1">
    <location>
        <begin position="13"/>
        <end position="271"/>
    </location>
</feature>
<organism evidence="2 3">
    <name type="scientific">Hexamita inflata</name>
    <dbReference type="NCBI Taxonomy" id="28002"/>
    <lineage>
        <taxon>Eukaryota</taxon>
        <taxon>Metamonada</taxon>
        <taxon>Diplomonadida</taxon>
        <taxon>Hexamitidae</taxon>
        <taxon>Hexamitinae</taxon>
        <taxon>Hexamita</taxon>
    </lineage>
</organism>
<evidence type="ECO:0000256" key="1">
    <source>
        <dbReference type="SAM" id="Coils"/>
    </source>
</evidence>
<dbReference type="EMBL" id="CAXDID020000264">
    <property type="protein sequence ID" value="CAL6066774.1"/>
    <property type="molecule type" value="Genomic_DNA"/>
</dbReference>
<protein>
    <submittedName>
        <fullName evidence="2">Hypothetical_protein</fullName>
    </submittedName>
</protein>
<name>A0ABP1KS98_9EUKA</name>